<keyword evidence="4" id="KW-0378">Hydrolase</keyword>
<keyword evidence="3 5" id="KW-0479">Metal-binding</keyword>
<evidence type="ECO:0000256" key="5">
    <source>
        <dbReference type="PIRSR" id="PIRSR005902-1"/>
    </source>
</evidence>
<dbReference type="PROSITE" id="PS01090">
    <property type="entry name" value="TATD_2"/>
    <property type="match status" value="1"/>
</dbReference>
<dbReference type="EMBL" id="KQ964275">
    <property type="protein sequence ID" value="KXJ85776.1"/>
    <property type="molecule type" value="Genomic_DNA"/>
</dbReference>
<dbReference type="Pfam" id="PF01026">
    <property type="entry name" value="TatD_DNase"/>
    <property type="match status" value="1"/>
</dbReference>
<evidence type="ECO:0000256" key="3">
    <source>
        <dbReference type="ARBA" id="ARBA00022723"/>
    </source>
</evidence>
<proteinExistence type="inferred from homology"/>
<dbReference type="InterPro" id="IPR001130">
    <property type="entry name" value="TatD-like"/>
</dbReference>
<dbReference type="AlphaFoldDB" id="A0A136ILE1"/>
<dbReference type="Proteomes" id="UP000070501">
    <property type="component" value="Unassembled WGS sequence"/>
</dbReference>
<feature type="binding site" evidence="5">
    <location>
        <position position="136"/>
    </location>
    <ligand>
        <name>a divalent metal cation</name>
        <dbReference type="ChEBI" id="CHEBI:60240"/>
        <label>1</label>
    </ligand>
</feature>
<name>A0A136ILE1_9PEZI</name>
<dbReference type="PIRSF" id="PIRSF005902">
    <property type="entry name" value="DNase_TatD"/>
    <property type="match status" value="1"/>
</dbReference>
<dbReference type="OrthoDB" id="6079689at2759"/>
<accession>A0A136ILE1</accession>
<dbReference type="GO" id="GO:0005829">
    <property type="term" value="C:cytosol"/>
    <property type="evidence" value="ECO:0007669"/>
    <property type="project" value="TreeGrafter"/>
</dbReference>
<organism evidence="6 7">
    <name type="scientific">Microdochium bolleyi</name>
    <dbReference type="NCBI Taxonomy" id="196109"/>
    <lineage>
        <taxon>Eukaryota</taxon>
        <taxon>Fungi</taxon>
        <taxon>Dikarya</taxon>
        <taxon>Ascomycota</taxon>
        <taxon>Pezizomycotina</taxon>
        <taxon>Sordariomycetes</taxon>
        <taxon>Xylariomycetidae</taxon>
        <taxon>Xylariales</taxon>
        <taxon>Microdochiaceae</taxon>
        <taxon>Microdochium</taxon>
    </lineage>
</organism>
<dbReference type="CDD" id="cd01310">
    <property type="entry name" value="TatD_DNAse"/>
    <property type="match status" value="1"/>
</dbReference>
<dbReference type="PANTHER" id="PTHR10060">
    <property type="entry name" value="TATD FAMILY DEOXYRIBONUCLEASE"/>
    <property type="match status" value="1"/>
</dbReference>
<feature type="binding site" evidence="5">
    <location>
        <position position="260"/>
    </location>
    <ligand>
        <name>a divalent metal cation</name>
        <dbReference type="ChEBI" id="CHEBI:60240"/>
        <label>1</label>
    </ligand>
</feature>
<evidence type="ECO:0000256" key="2">
    <source>
        <dbReference type="ARBA" id="ARBA00022722"/>
    </source>
</evidence>
<evidence type="ECO:0000313" key="7">
    <source>
        <dbReference type="Proteomes" id="UP000070501"/>
    </source>
</evidence>
<evidence type="ECO:0000313" key="6">
    <source>
        <dbReference type="EMBL" id="KXJ85776.1"/>
    </source>
</evidence>
<dbReference type="InterPro" id="IPR018228">
    <property type="entry name" value="DNase_TatD-rel_CS"/>
</dbReference>
<dbReference type="Gene3D" id="3.20.20.140">
    <property type="entry name" value="Metal-dependent hydrolases"/>
    <property type="match status" value="1"/>
</dbReference>
<keyword evidence="7" id="KW-1185">Reference proteome</keyword>
<dbReference type="PANTHER" id="PTHR10060:SF15">
    <property type="entry name" value="DEOXYRIBONUCLEASE TATDN1"/>
    <property type="match status" value="1"/>
</dbReference>
<dbReference type="GO" id="GO:0046872">
    <property type="term" value="F:metal ion binding"/>
    <property type="evidence" value="ECO:0007669"/>
    <property type="project" value="UniProtKB-KW"/>
</dbReference>
<feature type="binding site" evidence="5">
    <location>
        <position position="175"/>
    </location>
    <ligand>
        <name>a divalent metal cation</name>
        <dbReference type="ChEBI" id="CHEBI:60240"/>
        <label>2</label>
    </ligand>
</feature>
<dbReference type="STRING" id="196109.A0A136ILE1"/>
<gene>
    <name evidence="6" type="ORF">Micbo1qcDRAFT_153876</name>
</gene>
<dbReference type="InParanoid" id="A0A136ILE1"/>
<evidence type="ECO:0000256" key="4">
    <source>
        <dbReference type="ARBA" id="ARBA00022801"/>
    </source>
</evidence>
<dbReference type="GO" id="GO:0008296">
    <property type="term" value="F:3'-5'-DNA exonuclease activity"/>
    <property type="evidence" value="ECO:0007669"/>
    <property type="project" value="TreeGrafter"/>
</dbReference>
<dbReference type="SUPFAM" id="SSF51556">
    <property type="entry name" value="Metallo-dependent hydrolases"/>
    <property type="match status" value="1"/>
</dbReference>
<sequence length="338" mass="36858">MSGDLLEGLPTTAPARPKSVLKFFDVAVTATANEFAGIYRNKQYHEPDFEAVLDRAAAAGVGRVMLTGMSLRDAAVHAELAATRPGRSVVYTIGVHPYHAAEPEEDPGGTYLEELGDAVAQALQLGDACPVAAFGELGLDYDRLDRCPRDVQLRTFRAQLDLYVARGFTLPLFLHCRAAFDDFAAVMREFLPRLPAAVRQQPSGRRVGLVHSFVGTPAQMHVLTAELGLDVSVNGFSFRDRGSVEMVRDVPLGHLQIETDAPWGLIPAGSEVARRYLVNAPPLPASKKRDKFDRAAMVKERNESCCIDRVAYVVAGIKGLTVEEICEKAWENSTSMFG</sequence>
<dbReference type="InterPro" id="IPR032466">
    <property type="entry name" value="Metal_Hydrolase"/>
</dbReference>
<evidence type="ECO:0000256" key="1">
    <source>
        <dbReference type="ARBA" id="ARBA00009275"/>
    </source>
</evidence>
<comment type="similarity">
    <text evidence="1">Belongs to the metallo-dependent hydrolases superfamily. TatD-type hydrolase family.</text>
</comment>
<feature type="binding site" evidence="5">
    <location>
        <position position="211"/>
    </location>
    <ligand>
        <name>a divalent metal cation</name>
        <dbReference type="ChEBI" id="CHEBI:60240"/>
        <label>2</label>
    </ligand>
</feature>
<dbReference type="InterPro" id="IPR050891">
    <property type="entry name" value="TatD-type_Hydrolase"/>
</dbReference>
<keyword evidence="2" id="KW-0540">Nuclease</keyword>
<reference evidence="7" key="1">
    <citation type="submission" date="2016-02" db="EMBL/GenBank/DDBJ databases">
        <title>Draft genome sequence of Microdochium bolleyi, a fungal endophyte of beachgrass.</title>
        <authorList>
            <consortium name="DOE Joint Genome Institute"/>
            <person name="David A.S."/>
            <person name="May G."/>
            <person name="Haridas S."/>
            <person name="Lim J."/>
            <person name="Wang M."/>
            <person name="Labutti K."/>
            <person name="Lipzen A."/>
            <person name="Barry K."/>
            <person name="Grigoriev I.V."/>
        </authorList>
    </citation>
    <scope>NUCLEOTIDE SEQUENCE [LARGE SCALE GENOMIC DNA]</scope>
    <source>
        <strain evidence="7">J235TASD1</strain>
    </source>
</reference>
<protein>
    <submittedName>
        <fullName evidence="6">Deoxyribonuclease tatD</fullName>
    </submittedName>
</protein>